<evidence type="ECO:0000259" key="9">
    <source>
        <dbReference type="PROSITE" id="PS50045"/>
    </source>
</evidence>
<evidence type="ECO:0000256" key="5">
    <source>
        <dbReference type="ARBA" id="ARBA00023015"/>
    </source>
</evidence>
<dbReference type="Gene3D" id="3.40.50.2300">
    <property type="match status" value="1"/>
</dbReference>
<dbReference type="Pfam" id="PF00158">
    <property type="entry name" value="Sigma54_activat"/>
    <property type="match status" value="1"/>
</dbReference>
<dbReference type="InterPro" id="IPR003593">
    <property type="entry name" value="AAA+_ATPase"/>
</dbReference>
<dbReference type="InterPro" id="IPR002078">
    <property type="entry name" value="Sigma_54_int"/>
</dbReference>
<protein>
    <submittedName>
        <fullName evidence="11">Sigma-54-dependent Fis family transcriptional regulator</fullName>
    </submittedName>
</protein>
<keyword evidence="4" id="KW-0902">Two-component regulatory system</keyword>
<sequence length="454" mass="49570">MTGETILFVDDEEHLRLAAEQALQLADLPVTCLAQAEKALARISRNFPGILVTDIRMPGMDGIQLMRRALEIDSEFPVILVTGHGDVELAVQCMREGAYDFLEKPYAPSRLVETVRRALDKRRLTLENRALRSQVGGRDAIEARLTGRSAAMVDLRHQIRAIAATEADVLIVGATGTGKEVAARALHRASARGDWPFVHINCAALPEALIESELFGHEAGAFPGATRARYGKFEHARGGTVFLDEIESMPQPMQAKLLHAIQNRAITRLGSNDPVELDVRFVAASKTDLEAEAAAGRFRSDLLYRLNVVTLRVPDLTERREDIPRLFVQLVNEAAARYKRPAPDVPGAVLNAVSARTWPGNVRELRNAADRFALGLDLAIGDGAVGATPVEGRANLSDKVADFERALIAASLTAHGGSLKETYEALGLSRKALYEKMQKYGLDRAAFIETEDAI</sequence>
<keyword evidence="3" id="KW-0067">ATP-binding</keyword>
<feature type="domain" description="Response regulatory" evidence="10">
    <location>
        <begin position="5"/>
        <end position="119"/>
    </location>
</feature>
<dbReference type="SUPFAM" id="SSF46689">
    <property type="entry name" value="Homeodomain-like"/>
    <property type="match status" value="1"/>
</dbReference>
<dbReference type="PROSITE" id="PS50045">
    <property type="entry name" value="SIGMA54_INTERACT_4"/>
    <property type="match status" value="1"/>
</dbReference>
<dbReference type="PROSITE" id="PS00688">
    <property type="entry name" value="SIGMA54_INTERACT_3"/>
    <property type="match status" value="1"/>
</dbReference>
<evidence type="ECO:0000256" key="8">
    <source>
        <dbReference type="PROSITE-ProRule" id="PRU00169"/>
    </source>
</evidence>
<feature type="domain" description="Sigma-54 factor interaction" evidence="9">
    <location>
        <begin position="145"/>
        <end position="374"/>
    </location>
</feature>
<dbReference type="RefSeq" id="WP_109767685.1">
    <property type="nucleotide sequence ID" value="NZ_QFWV02000009.1"/>
</dbReference>
<keyword evidence="6" id="KW-0010">Activator</keyword>
<dbReference type="SUPFAM" id="SSF52540">
    <property type="entry name" value="P-loop containing nucleoside triphosphate hydrolases"/>
    <property type="match status" value="1"/>
</dbReference>
<dbReference type="FunFam" id="3.40.50.300:FF:000006">
    <property type="entry name" value="DNA-binding transcriptional regulator NtrC"/>
    <property type="match status" value="1"/>
</dbReference>
<evidence type="ECO:0000256" key="6">
    <source>
        <dbReference type="ARBA" id="ARBA00023159"/>
    </source>
</evidence>
<dbReference type="InterPro" id="IPR058031">
    <property type="entry name" value="AAA_lid_NorR"/>
</dbReference>
<dbReference type="SMART" id="SM00382">
    <property type="entry name" value="AAA"/>
    <property type="match status" value="1"/>
</dbReference>
<dbReference type="AlphaFoldDB" id="A0A3A8AI49"/>
<reference evidence="11 12" key="1">
    <citation type="journal article" date="2018" name="Int. J. Syst. Bacteriol.">
        <title>Oceaniradius stylonemae gen. nov., sp. nov., isolated from a red alga, Stylonema cornu-cervi.</title>
        <authorList>
            <person name="Jeong S."/>
        </authorList>
    </citation>
    <scope>NUCLEOTIDE SEQUENCE [LARGE SCALE GENOMIC DNA]</scope>
    <source>
        <strain evidence="11 12">StC1</strain>
    </source>
</reference>
<dbReference type="InterPro" id="IPR001789">
    <property type="entry name" value="Sig_transdc_resp-reg_receiver"/>
</dbReference>
<dbReference type="SMART" id="SM00448">
    <property type="entry name" value="REC"/>
    <property type="match status" value="1"/>
</dbReference>
<dbReference type="Proteomes" id="UP000246132">
    <property type="component" value="Unassembled WGS sequence"/>
</dbReference>
<dbReference type="OrthoDB" id="9804019at2"/>
<dbReference type="Gene3D" id="1.10.8.60">
    <property type="match status" value="1"/>
</dbReference>
<dbReference type="Pfam" id="PF02954">
    <property type="entry name" value="HTH_8"/>
    <property type="match status" value="1"/>
</dbReference>
<accession>A0A3A8AI49</accession>
<evidence type="ECO:0000259" key="10">
    <source>
        <dbReference type="PROSITE" id="PS50110"/>
    </source>
</evidence>
<dbReference type="FunFam" id="3.40.50.2300:FF:000018">
    <property type="entry name" value="DNA-binding transcriptional regulator NtrC"/>
    <property type="match status" value="1"/>
</dbReference>
<keyword evidence="2" id="KW-0547">Nucleotide-binding</keyword>
<dbReference type="GO" id="GO:0005524">
    <property type="term" value="F:ATP binding"/>
    <property type="evidence" value="ECO:0007669"/>
    <property type="project" value="UniProtKB-KW"/>
</dbReference>
<feature type="modified residue" description="4-aspartylphosphate" evidence="8">
    <location>
        <position position="54"/>
    </location>
</feature>
<organism evidence="11 12">
    <name type="scientific">Oceaniradius stylonematis</name>
    <dbReference type="NCBI Taxonomy" id="2184161"/>
    <lineage>
        <taxon>Bacteria</taxon>
        <taxon>Pseudomonadati</taxon>
        <taxon>Pseudomonadota</taxon>
        <taxon>Alphaproteobacteria</taxon>
        <taxon>Hyphomicrobiales</taxon>
        <taxon>Ahrensiaceae</taxon>
        <taxon>Oceaniradius</taxon>
    </lineage>
</organism>
<evidence type="ECO:0000313" key="11">
    <source>
        <dbReference type="EMBL" id="RKF05453.1"/>
    </source>
</evidence>
<keyword evidence="7" id="KW-0804">Transcription</keyword>
<dbReference type="InterPro" id="IPR011006">
    <property type="entry name" value="CheY-like_superfamily"/>
</dbReference>
<keyword evidence="1 8" id="KW-0597">Phosphoprotein</keyword>
<evidence type="ECO:0000256" key="3">
    <source>
        <dbReference type="ARBA" id="ARBA00022840"/>
    </source>
</evidence>
<dbReference type="InterPro" id="IPR027417">
    <property type="entry name" value="P-loop_NTPase"/>
</dbReference>
<evidence type="ECO:0000256" key="4">
    <source>
        <dbReference type="ARBA" id="ARBA00023012"/>
    </source>
</evidence>
<name>A0A3A8AI49_9HYPH</name>
<dbReference type="InterPro" id="IPR002197">
    <property type="entry name" value="HTH_Fis"/>
</dbReference>
<evidence type="ECO:0000313" key="12">
    <source>
        <dbReference type="Proteomes" id="UP000246132"/>
    </source>
</evidence>
<dbReference type="PANTHER" id="PTHR32071">
    <property type="entry name" value="TRANSCRIPTIONAL REGULATORY PROTEIN"/>
    <property type="match status" value="1"/>
</dbReference>
<dbReference type="Gene3D" id="1.10.10.60">
    <property type="entry name" value="Homeodomain-like"/>
    <property type="match status" value="1"/>
</dbReference>
<dbReference type="Pfam" id="PF00072">
    <property type="entry name" value="Response_reg"/>
    <property type="match status" value="1"/>
</dbReference>
<evidence type="ECO:0000256" key="2">
    <source>
        <dbReference type="ARBA" id="ARBA00022741"/>
    </source>
</evidence>
<dbReference type="GO" id="GO:0000160">
    <property type="term" value="P:phosphorelay signal transduction system"/>
    <property type="evidence" value="ECO:0007669"/>
    <property type="project" value="UniProtKB-KW"/>
</dbReference>
<dbReference type="InterPro" id="IPR009057">
    <property type="entry name" value="Homeodomain-like_sf"/>
</dbReference>
<keyword evidence="5" id="KW-0805">Transcription regulation</keyword>
<dbReference type="GO" id="GO:0006355">
    <property type="term" value="P:regulation of DNA-templated transcription"/>
    <property type="evidence" value="ECO:0007669"/>
    <property type="project" value="InterPro"/>
</dbReference>
<evidence type="ECO:0000256" key="7">
    <source>
        <dbReference type="ARBA" id="ARBA00023163"/>
    </source>
</evidence>
<dbReference type="GO" id="GO:0043565">
    <property type="term" value="F:sequence-specific DNA binding"/>
    <property type="evidence" value="ECO:0007669"/>
    <property type="project" value="InterPro"/>
</dbReference>
<comment type="caution">
    <text evidence="11">The sequence shown here is derived from an EMBL/GenBank/DDBJ whole genome shotgun (WGS) entry which is preliminary data.</text>
</comment>
<dbReference type="PROSITE" id="PS50110">
    <property type="entry name" value="RESPONSE_REGULATORY"/>
    <property type="match status" value="1"/>
</dbReference>
<dbReference type="Pfam" id="PF25601">
    <property type="entry name" value="AAA_lid_14"/>
    <property type="match status" value="1"/>
</dbReference>
<dbReference type="SUPFAM" id="SSF52172">
    <property type="entry name" value="CheY-like"/>
    <property type="match status" value="1"/>
</dbReference>
<gene>
    <name evidence="11" type="ORF">DEM25_016850</name>
</gene>
<proteinExistence type="predicted"/>
<dbReference type="PANTHER" id="PTHR32071:SF57">
    <property type="entry name" value="C4-DICARBOXYLATE TRANSPORT TRANSCRIPTIONAL REGULATORY PROTEIN DCTD"/>
    <property type="match status" value="1"/>
</dbReference>
<dbReference type="CDD" id="cd00009">
    <property type="entry name" value="AAA"/>
    <property type="match status" value="1"/>
</dbReference>
<keyword evidence="12" id="KW-1185">Reference proteome</keyword>
<dbReference type="Gene3D" id="3.40.50.300">
    <property type="entry name" value="P-loop containing nucleotide triphosphate hydrolases"/>
    <property type="match status" value="1"/>
</dbReference>
<dbReference type="InterPro" id="IPR025944">
    <property type="entry name" value="Sigma_54_int_dom_CS"/>
</dbReference>
<evidence type="ECO:0000256" key="1">
    <source>
        <dbReference type="ARBA" id="ARBA00022553"/>
    </source>
</evidence>
<dbReference type="CDD" id="cd17549">
    <property type="entry name" value="REC_DctD-like"/>
    <property type="match status" value="1"/>
</dbReference>
<dbReference type="EMBL" id="QFWV02000009">
    <property type="protein sequence ID" value="RKF05453.1"/>
    <property type="molecule type" value="Genomic_DNA"/>
</dbReference>